<dbReference type="RefSeq" id="WP_215064642.1">
    <property type="nucleotide sequence ID" value="NZ_BSKO01000001.1"/>
</dbReference>
<dbReference type="InterPro" id="IPR029149">
    <property type="entry name" value="Creatin/AminoP/Spt16_N"/>
</dbReference>
<keyword evidence="2" id="KW-0378">Hydrolase</keyword>
<evidence type="ECO:0000259" key="5">
    <source>
        <dbReference type="Pfam" id="PF01321"/>
    </source>
</evidence>
<gene>
    <name evidence="6" type="ORF">MACH08_32900</name>
</gene>
<sequence length="378" mass="42710">MQTKNRVEKLRAIMGENNIDVSIIMNFENQYYLSGLKAITYSRPIVLAIDTKNLSLIIPSLEENHAKEKTDATELYIYHETSLYGSDKNSYLDYLETVISHYPSGTRVGVEFSSLSLKMANILKEAGFELVNLDHKIAEMRFIKSDEEIEMVKEAGKLVSLALSKSLENAQPGITEMELDRHGTQLLFEEMDNYPNATLDYFAMSPSGLERSIMPHVFSNTRKLLDNDIVVHSRQVALNGYRAECERTFFVGKPTEKQLDAFKAAYEAQLVAMEKIAVGVTAKEVDEVARDIFQQYGLEKYCIHRTGHGIGIGLHEEPSLRFDNDLVLQEGMIFTIEPGIYIPGVGGFRHSDTVVLTNKGTKTITEYPREIENLIFNS</sequence>
<evidence type="ECO:0000256" key="3">
    <source>
        <dbReference type="RuleBase" id="RU000590"/>
    </source>
</evidence>
<dbReference type="SUPFAM" id="SSF55920">
    <property type="entry name" value="Creatinase/aminopeptidase"/>
    <property type="match status" value="1"/>
</dbReference>
<dbReference type="InterPro" id="IPR000587">
    <property type="entry name" value="Creatinase_N"/>
</dbReference>
<dbReference type="InterPro" id="IPR000994">
    <property type="entry name" value="Pept_M24"/>
</dbReference>
<dbReference type="InterPro" id="IPR001131">
    <property type="entry name" value="Peptidase_M24B_aminopep-P_CS"/>
</dbReference>
<dbReference type="PANTHER" id="PTHR46112">
    <property type="entry name" value="AMINOPEPTIDASE"/>
    <property type="match status" value="1"/>
</dbReference>
<comment type="caution">
    <text evidence="6">The sequence shown here is derived from an EMBL/GenBank/DDBJ whole genome shotgun (WGS) entry which is preliminary data.</text>
</comment>
<proteinExistence type="inferred from homology"/>
<dbReference type="InterPro" id="IPR036005">
    <property type="entry name" value="Creatinase/aminopeptidase-like"/>
</dbReference>
<evidence type="ECO:0000259" key="4">
    <source>
        <dbReference type="Pfam" id="PF00557"/>
    </source>
</evidence>
<dbReference type="InterPro" id="IPR050659">
    <property type="entry name" value="Peptidase_M24B"/>
</dbReference>
<dbReference type="PROSITE" id="PS00491">
    <property type="entry name" value="PROLINE_PEPTIDASE"/>
    <property type="match status" value="1"/>
</dbReference>
<dbReference type="EMBL" id="BSKO01000001">
    <property type="protein sequence ID" value="GLO67506.1"/>
    <property type="molecule type" value="Genomic_DNA"/>
</dbReference>
<comment type="similarity">
    <text evidence="3">Belongs to the peptidase M24B family.</text>
</comment>
<keyword evidence="7" id="KW-1185">Reference proteome</keyword>
<dbReference type="Proteomes" id="UP001275436">
    <property type="component" value="Unassembled WGS sequence"/>
</dbReference>
<dbReference type="Pfam" id="PF01321">
    <property type="entry name" value="Creatinase_N"/>
    <property type="match status" value="1"/>
</dbReference>
<dbReference type="Gene3D" id="3.90.230.10">
    <property type="entry name" value="Creatinase/methionine aminopeptidase superfamily"/>
    <property type="match status" value="1"/>
</dbReference>
<dbReference type="PANTHER" id="PTHR46112:SF2">
    <property type="entry name" value="XAA-PRO AMINOPEPTIDASE P-RELATED"/>
    <property type="match status" value="1"/>
</dbReference>
<reference evidence="6 7" key="1">
    <citation type="submission" date="2023-02" db="EMBL/GenBank/DDBJ databases">
        <title>Oceanobacillus kimchii IFOP_LL358 isolated form Alexandrium catenella lab strain.</title>
        <authorList>
            <person name="Gajardo G."/>
            <person name="Ueki S."/>
            <person name="Maruyama F."/>
        </authorList>
    </citation>
    <scope>NUCLEOTIDE SEQUENCE [LARGE SCALE GENOMIC DNA]</scope>
    <source>
        <strain evidence="6 7">IFOP_LL358</strain>
    </source>
</reference>
<accession>A0ABQ5TKZ6</accession>
<feature type="domain" description="Peptidase M24" evidence="4">
    <location>
        <begin position="151"/>
        <end position="357"/>
    </location>
</feature>
<name>A0ABQ5TKZ6_9BACI</name>
<evidence type="ECO:0000256" key="2">
    <source>
        <dbReference type="ARBA" id="ARBA00022801"/>
    </source>
</evidence>
<keyword evidence="1 3" id="KW-0479">Metal-binding</keyword>
<evidence type="ECO:0000313" key="6">
    <source>
        <dbReference type="EMBL" id="GLO67506.1"/>
    </source>
</evidence>
<dbReference type="CDD" id="cd01066">
    <property type="entry name" value="APP_MetAP"/>
    <property type="match status" value="1"/>
</dbReference>
<organism evidence="6 7">
    <name type="scientific">Oceanobacillus kimchii</name>
    <dbReference type="NCBI Taxonomy" id="746691"/>
    <lineage>
        <taxon>Bacteria</taxon>
        <taxon>Bacillati</taxon>
        <taxon>Bacillota</taxon>
        <taxon>Bacilli</taxon>
        <taxon>Bacillales</taxon>
        <taxon>Bacillaceae</taxon>
        <taxon>Oceanobacillus</taxon>
    </lineage>
</organism>
<feature type="domain" description="Creatinase N-terminal" evidence="5">
    <location>
        <begin position="6"/>
        <end position="143"/>
    </location>
</feature>
<dbReference type="Pfam" id="PF00557">
    <property type="entry name" value="Peptidase_M24"/>
    <property type="match status" value="1"/>
</dbReference>
<protein>
    <submittedName>
        <fullName evidence="6">Peptidase M24</fullName>
    </submittedName>
</protein>
<evidence type="ECO:0000256" key="1">
    <source>
        <dbReference type="ARBA" id="ARBA00022723"/>
    </source>
</evidence>
<evidence type="ECO:0000313" key="7">
    <source>
        <dbReference type="Proteomes" id="UP001275436"/>
    </source>
</evidence>
<dbReference type="Gene3D" id="3.40.350.10">
    <property type="entry name" value="Creatinase/prolidase N-terminal domain"/>
    <property type="match status" value="1"/>
</dbReference>
<dbReference type="SUPFAM" id="SSF53092">
    <property type="entry name" value="Creatinase/prolidase N-terminal domain"/>
    <property type="match status" value="1"/>
</dbReference>